<sequence length="76" mass="7846">MPVLAATLVICAVLSLTDPGHQAAAVPLLASGLLLGLGIRAAAPARGGWLIRRTATWRPAYGRADTAYAPARKDLV</sequence>
<gene>
    <name evidence="1" type="ORF">AB0887_31010</name>
</gene>
<reference evidence="1 2" key="1">
    <citation type="submission" date="2024-06" db="EMBL/GenBank/DDBJ databases">
        <title>The Natural Products Discovery Center: Release of the First 8490 Sequenced Strains for Exploring Actinobacteria Biosynthetic Diversity.</title>
        <authorList>
            <person name="Kalkreuter E."/>
            <person name="Kautsar S.A."/>
            <person name="Yang D."/>
            <person name="Bader C.D."/>
            <person name="Teijaro C.N."/>
            <person name="Fluegel L."/>
            <person name="Davis C.M."/>
            <person name="Simpson J.R."/>
            <person name="Lauterbach L."/>
            <person name="Steele A.D."/>
            <person name="Gui C."/>
            <person name="Meng S."/>
            <person name="Li G."/>
            <person name="Viehrig K."/>
            <person name="Ye F."/>
            <person name="Su P."/>
            <person name="Kiefer A.F."/>
            <person name="Nichols A."/>
            <person name="Cepeda A.J."/>
            <person name="Yan W."/>
            <person name="Fan B."/>
            <person name="Jiang Y."/>
            <person name="Adhikari A."/>
            <person name="Zheng C.-J."/>
            <person name="Schuster L."/>
            <person name="Cowan T.M."/>
            <person name="Smanski M.J."/>
            <person name="Chevrette M.G."/>
            <person name="De Carvalho L.P.S."/>
            <person name="Shen B."/>
        </authorList>
    </citation>
    <scope>NUCLEOTIDE SEQUENCE [LARGE SCALE GENOMIC DNA]</scope>
    <source>
        <strain evidence="1 2">NPDC047833</strain>
    </source>
</reference>
<dbReference type="Proteomes" id="UP001553843">
    <property type="component" value="Unassembled WGS sequence"/>
</dbReference>
<comment type="caution">
    <text evidence="1">The sequence shown here is derived from an EMBL/GenBank/DDBJ whole genome shotgun (WGS) entry which is preliminary data.</text>
</comment>
<evidence type="ECO:0000313" key="2">
    <source>
        <dbReference type="Proteomes" id="UP001553843"/>
    </source>
</evidence>
<accession>A0ABV3M3T4</accession>
<protein>
    <submittedName>
        <fullName evidence="1">Uncharacterized protein</fullName>
    </submittedName>
</protein>
<organism evidence="1 2">
    <name type="scientific">Streptomyces huasconensis</name>
    <dbReference type="NCBI Taxonomy" id="1854574"/>
    <lineage>
        <taxon>Bacteria</taxon>
        <taxon>Bacillati</taxon>
        <taxon>Actinomycetota</taxon>
        <taxon>Actinomycetes</taxon>
        <taxon>Kitasatosporales</taxon>
        <taxon>Streptomycetaceae</taxon>
        <taxon>Streptomyces</taxon>
    </lineage>
</organism>
<evidence type="ECO:0000313" key="1">
    <source>
        <dbReference type="EMBL" id="MEW2366365.1"/>
    </source>
</evidence>
<dbReference type="RefSeq" id="WP_359773931.1">
    <property type="nucleotide sequence ID" value="NZ_JBEYRR010000001.1"/>
</dbReference>
<keyword evidence="2" id="KW-1185">Reference proteome</keyword>
<dbReference type="EMBL" id="JBEYRS010000016">
    <property type="protein sequence ID" value="MEW2366365.1"/>
    <property type="molecule type" value="Genomic_DNA"/>
</dbReference>
<name>A0ABV3M3T4_9ACTN</name>
<proteinExistence type="predicted"/>